<dbReference type="EMBL" id="ABVL01000014">
    <property type="protein sequence ID" value="EDY18180.1"/>
    <property type="molecule type" value="Genomic_DNA"/>
</dbReference>
<feature type="domain" description="Porphobilinogen deaminase N-terminal" evidence="11">
    <location>
        <begin position="4"/>
        <end position="225"/>
    </location>
</feature>
<dbReference type="InterPro" id="IPR022417">
    <property type="entry name" value="Porphobilin_deaminase_N"/>
</dbReference>
<protein>
    <recommendedName>
        <fullName evidence="6 10">Hydroxymethylbilane synthase</fullName>
        <ecNumber evidence="6 10">2.5.1.61</ecNumber>
    </recommendedName>
</protein>
<comment type="function">
    <text evidence="2">Tetrapolymerization of the monopyrrole PBG into the hydroxymethylbilane pre-uroporphyrinogen in several discrete steps.</text>
</comment>
<dbReference type="InterPro" id="IPR036803">
    <property type="entry name" value="Porphobilinogen_deaminase_C_sf"/>
</dbReference>
<evidence type="ECO:0000256" key="1">
    <source>
        <dbReference type="ARBA" id="ARBA00001916"/>
    </source>
</evidence>
<gene>
    <name evidence="12" type="ORF">CfE428DRAFT_4316</name>
</gene>
<evidence type="ECO:0000256" key="2">
    <source>
        <dbReference type="ARBA" id="ARBA00002869"/>
    </source>
</evidence>
<comment type="pathway">
    <text evidence="3">Porphyrin-containing compound metabolism; protoporphyrin-IX biosynthesis; coproporphyrinogen-III from 5-aminolevulinate: step 2/4.</text>
</comment>
<evidence type="ECO:0000256" key="5">
    <source>
        <dbReference type="ARBA" id="ARBA00011245"/>
    </source>
</evidence>
<dbReference type="FunFam" id="3.40.190.10:FF:000005">
    <property type="entry name" value="Porphobilinogen deaminase"/>
    <property type="match status" value="1"/>
</dbReference>
<dbReference type="AlphaFoldDB" id="B4D5X7"/>
<evidence type="ECO:0000313" key="12">
    <source>
        <dbReference type="EMBL" id="EDY18180.1"/>
    </source>
</evidence>
<organism evidence="12 13">
    <name type="scientific">Chthoniobacter flavus Ellin428</name>
    <dbReference type="NCBI Taxonomy" id="497964"/>
    <lineage>
        <taxon>Bacteria</taxon>
        <taxon>Pseudomonadati</taxon>
        <taxon>Verrucomicrobiota</taxon>
        <taxon>Spartobacteria</taxon>
        <taxon>Chthoniobacterales</taxon>
        <taxon>Chthoniobacteraceae</taxon>
        <taxon>Chthoniobacter</taxon>
    </lineage>
</organism>
<dbReference type="Gene3D" id="3.30.160.40">
    <property type="entry name" value="Porphobilinogen deaminase, C-terminal domain"/>
    <property type="match status" value="1"/>
</dbReference>
<evidence type="ECO:0000256" key="9">
    <source>
        <dbReference type="ARBA" id="ARBA00048169"/>
    </source>
</evidence>
<dbReference type="STRING" id="497964.CfE428DRAFT_4316"/>
<dbReference type="NCBIfam" id="TIGR00212">
    <property type="entry name" value="hemC"/>
    <property type="match status" value="1"/>
</dbReference>
<evidence type="ECO:0000259" key="11">
    <source>
        <dbReference type="Pfam" id="PF01379"/>
    </source>
</evidence>
<dbReference type="GO" id="GO:0004418">
    <property type="term" value="F:hydroxymethylbilane synthase activity"/>
    <property type="evidence" value="ECO:0007669"/>
    <property type="project" value="UniProtKB-UniRule"/>
</dbReference>
<name>B4D5X7_9BACT</name>
<comment type="cofactor">
    <cofactor evidence="1">
        <name>dipyrromethane</name>
        <dbReference type="ChEBI" id="CHEBI:60342"/>
    </cofactor>
</comment>
<dbReference type="EC" id="2.5.1.61" evidence="6 10"/>
<evidence type="ECO:0000256" key="3">
    <source>
        <dbReference type="ARBA" id="ARBA00004735"/>
    </source>
</evidence>
<dbReference type="PANTHER" id="PTHR11557:SF0">
    <property type="entry name" value="PORPHOBILINOGEN DEAMINASE"/>
    <property type="match status" value="1"/>
</dbReference>
<dbReference type="GO" id="GO:0006783">
    <property type="term" value="P:heme biosynthetic process"/>
    <property type="evidence" value="ECO:0007669"/>
    <property type="project" value="TreeGrafter"/>
</dbReference>
<keyword evidence="8" id="KW-0627">Porphyrin biosynthesis</keyword>
<keyword evidence="13" id="KW-1185">Reference proteome</keyword>
<dbReference type="eggNOG" id="COG0181">
    <property type="taxonomic scope" value="Bacteria"/>
</dbReference>
<comment type="caution">
    <text evidence="12">The sequence shown here is derived from an EMBL/GenBank/DDBJ whole genome shotgun (WGS) entry which is preliminary data.</text>
</comment>
<accession>B4D5X7</accession>
<dbReference type="SUPFAM" id="SSF54782">
    <property type="entry name" value="Porphobilinogen deaminase (hydroxymethylbilane synthase), C-terminal domain"/>
    <property type="match status" value="1"/>
</dbReference>
<dbReference type="PANTHER" id="PTHR11557">
    <property type="entry name" value="PORPHOBILINOGEN DEAMINASE"/>
    <property type="match status" value="1"/>
</dbReference>
<dbReference type="SUPFAM" id="SSF53850">
    <property type="entry name" value="Periplasmic binding protein-like II"/>
    <property type="match status" value="1"/>
</dbReference>
<dbReference type="Proteomes" id="UP000005824">
    <property type="component" value="Unassembled WGS sequence"/>
</dbReference>
<evidence type="ECO:0000256" key="8">
    <source>
        <dbReference type="ARBA" id="ARBA00023244"/>
    </source>
</evidence>
<dbReference type="Pfam" id="PF01379">
    <property type="entry name" value="Porphobil_deam"/>
    <property type="match status" value="1"/>
</dbReference>
<keyword evidence="7 12" id="KW-0808">Transferase</keyword>
<evidence type="ECO:0000256" key="10">
    <source>
        <dbReference type="NCBIfam" id="TIGR00212"/>
    </source>
</evidence>
<comment type="subunit">
    <text evidence="5">Monomer.</text>
</comment>
<evidence type="ECO:0000256" key="7">
    <source>
        <dbReference type="ARBA" id="ARBA00022679"/>
    </source>
</evidence>
<evidence type="ECO:0000256" key="6">
    <source>
        <dbReference type="ARBA" id="ARBA00012655"/>
    </source>
</evidence>
<comment type="catalytic activity">
    <reaction evidence="9">
        <text>4 porphobilinogen + H2O = hydroxymethylbilane + 4 NH4(+)</text>
        <dbReference type="Rhea" id="RHEA:13185"/>
        <dbReference type="ChEBI" id="CHEBI:15377"/>
        <dbReference type="ChEBI" id="CHEBI:28938"/>
        <dbReference type="ChEBI" id="CHEBI:57845"/>
        <dbReference type="ChEBI" id="CHEBI:58126"/>
        <dbReference type="EC" id="2.5.1.61"/>
    </reaction>
</comment>
<sequence>MKSIILGTRASALAVAQVELTTKALAAAFPAMQIERREFVTRGDKKLDLSLLRANEAGGKGLFTKELEDALLNGSIDVAVHSLKDLPGHNPPGLDITAVLERAPTADVLITKQPQTLLDLPQGVLLGTSSVRRARQLQWRRPDVRVEEWRGNVQTRLRKLAERDDVTGIILAQAGLERLGHDLSAGRLETEHGKFYVTSLAEDLLPAIGQGAIALQSRADRAEVAAVLQKIDHRETHLAIRAERELQRLLAGDCALPVGVRTKLLPGGIAMRAILFGPPDAPPKQAEAEAATPEAVAAEVFAQLEQH</sequence>
<proteinExistence type="inferred from homology"/>
<evidence type="ECO:0000256" key="4">
    <source>
        <dbReference type="ARBA" id="ARBA00005638"/>
    </source>
</evidence>
<dbReference type="InParanoid" id="B4D5X7"/>
<dbReference type="GO" id="GO:0005737">
    <property type="term" value="C:cytoplasm"/>
    <property type="evidence" value="ECO:0007669"/>
    <property type="project" value="UniProtKB-UniRule"/>
</dbReference>
<dbReference type="InterPro" id="IPR000860">
    <property type="entry name" value="HemC"/>
</dbReference>
<reference evidence="12 13" key="1">
    <citation type="journal article" date="2011" name="J. Bacteriol.">
        <title>Genome sequence of Chthoniobacter flavus Ellin428, an aerobic heterotrophic soil bacterium.</title>
        <authorList>
            <person name="Kant R."/>
            <person name="van Passel M.W."/>
            <person name="Palva A."/>
            <person name="Lucas S."/>
            <person name="Lapidus A."/>
            <person name="Glavina Del Rio T."/>
            <person name="Dalin E."/>
            <person name="Tice H."/>
            <person name="Bruce D."/>
            <person name="Goodwin L."/>
            <person name="Pitluck S."/>
            <person name="Larimer F.W."/>
            <person name="Land M.L."/>
            <person name="Hauser L."/>
            <person name="Sangwan P."/>
            <person name="de Vos W.M."/>
            <person name="Janssen P.H."/>
            <person name="Smidt H."/>
        </authorList>
    </citation>
    <scope>NUCLEOTIDE SEQUENCE [LARGE SCALE GENOMIC DNA]</scope>
    <source>
        <strain evidence="12 13">Ellin428</strain>
    </source>
</reference>
<comment type="similarity">
    <text evidence="4">Belongs to the HMBS family.</text>
</comment>
<dbReference type="Gene3D" id="3.40.190.10">
    <property type="entry name" value="Periplasmic binding protein-like II"/>
    <property type="match status" value="2"/>
</dbReference>
<dbReference type="PRINTS" id="PR00151">
    <property type="entry name" value="PORPHBDMNASE"/>
</dbReference>
<dbReference type="RefSeq" id="WP_006981640.1">
    <property type="nucleotide sequence ID" value="NZ_ABVL01000014.1"/>
</dbReference>
<evidence type="ECO:0000313" key="13">
    <source>
        <dbReference type="Proteomes" id="UP000005824"/>
    </source>
</evidence>
<dbReference type="FunCoup" id="B4D5X7">
    <property type="interactions" value="543"/>
</dbReference>
<dbReference type="PIRSF" id="PIRSF001438">
    <property type="entry name" value="4pyrrol_synth_OHMeBilane_synth"/>
    <property type="match status" value="1"/>
</dbReference>